<feature type="compositionally biased region" description="Pro residues" evidence="9">
    <location>
        <begin position="158"/>
        <end position="174"/>
    </location>
</feature>
<feature type="region of interest" description="Disordered" evidence="9">
    <location>
        <begin position="101"/>
        <end position="280"/>
    </location>
</feature>
<keyword evidence="5 10" id="KW-1133">Transmembrane helix</keyword>
<evidence type="ECO:0000256" key="6">
    <source>
        <dbReference type="ARBA" id="ARBA00023136"/>
    </source>
</evidence>
<dbReference type="Pfam" id="PF04347">
    <property type="entry name" value="FliO"/>
    <property type="match status" value="1"/>
</dbReference>
<evidence type="ECO:0000313" key="12">
    <source>
        <dbReference type="Proteomes" id="UP000468864"/>
    </source>
</evidence>
<dbReference type="PANTHER" id="PTHR38766">
    <property type="entry name" value="FLAGELLAR PROTEIN FLIO"/>
    <property type="match status" value="1"/>
</dbReference>
<evidence type="ECO:0000256" key="2">
    <source>
        <dbReference type="ARBA" id="ARBA00004236"/>
    </source>
</evidence>
<keyword evidence="7" id="KW-0975">Bacterial flagellum</keyword>
<dbReference type="InterPro" id="IPR052205">
    <property type="entry name" value="FliO/MopB"/>
</dbReference>
<dbReference type="GO" id="GO:0009425">
    <property type="term" value="C:bacterial-type flagellum basal body"/>
    <property type="evidence" value="ECO:0007669"/>
    <property type="project" value="UniProtKB-SubCell"/>
</dbReference>
<keyword evidence="4 10" id="KW-0812">Transmembrane</keyword>
<dbReference type="PANTHER" id="PTHR38766:SF1">
    <property type="entry name" value="FLAGELLAR PROTEIN FLIO"/>
    <property type="match status" value="1"/>
</dbReference>
<comment type="caution">
    <text evidence="11">The sequence shown here is derived from an EMBL/GenBank/DDBJ whole genome shotgun (WGS) entry which is preliminary data.</text>
</comment>
<evidence type="ECO:0000256" key="4">
    <source>
        <dbReference type="ARBA" id="ARBA00022692"/>
    </source>
</evidence>
<organism evidence="11 12">
    <name type="scientific">Rhizobium laguerreae</name>
    <dbReference type="NCBI Taxonomy" id="1076926"/>
    <lineage>
        <taxon>Bacteria</taxon>
        <taxon>Pseudomonadati</taxon>
        <taxon>Pseudomonadota</taxon>
        <taxon>Alphaproteobacteria</taxon>
        <taxon>Hyphomicrobiales</taxon>
        <taxon>Rhizobiaceae</taxon>
        <taxon>Rhizobium/Agrobacterium group</taxon>
        <taxon>Rhizobium</taxon>
    </lineage>
</organism>
<name>A0A6N9ZR72_9HYPH</name>
<comment type="subcellular location">
    <subcellularLocation>
        <location evidence="1">Bacterial flagellum basal body</location>
    </subcellularLocation>
    <subcellularLocation>
        <location evidence="2">Cell membrane</location>
    </subcellularLocation>
</comment>
<evidence type="ECO:0000256" key="8">
    <source>
        <dbReference type="ARBA" id="ARBA00037937"/>
    </source>
</evidence>
<dbReference type="AlphaFoldDB" id="A0A6N9ZR72"/>
<dbReference type="Proteomes" id="UP000468864">
    <property type="component" value="Unassembled WGS sequence"/>
</dbReference>
<keyword evidence="6 10" id="KW-0472">Membrane</keyword>
<evidence type="ECO:0000256" key="7">
    <source>
        <dbReference type="ARBA" id="ARBA00023143"/>
    </source>
</evidence>
<evidence type="ECO:0000256" key="5">
    <source>
        <dbReference type="ARBA" id="ARBA00022989"/>
    </source>
</evidence>
<keyword evidence="11" id="KW-0282">Flagellum</keyword>
<sequence>MTMLDDVVGAYGSRFLLAAGGVGLALLLLIIVLWVIRSRAPSPFVRGGRNRQPRLQVLDAAAVDARRRLVLVRRDDVEHLIMIGGPSDIVIESRILPATAEQPDSAIRPQPVEQRPISVARETPPVSPPRPPVAARAEPAAEPAFSAPISPEPRPRPEPPAQPSAQPPAQPAVAPPVVTSPLPAEPVTAPLSAERDNPLRAAPPQPRPLERPVAPPAAQPAPFHDTSSAAEILDAARQRVLPQQRIEPEVSAPPVKDMPAAARAAPGSAEDDSAAQSAAASRLDFQRVLEQEMSNNLTAERIVPAPANQAPRPGAPQPGNLPRRDPEMAPITGADTDLQKEVARIFGEMSVNRDK</sequence>
<keyword evidence="3" id="KW-1003">Cell membrane</keyword>
<dbReference type="GO" id="GO:0044781">
    <property type="term" value="P:bacterial-type flagellum organization"/>
    <property type="evidence" value="ECO:0007669"/>
    <property type="project" value="InterPro"/>
</dbReference>
<evidence type="ECO:0000313" key="11">
    <source>
        <dbReference type="EMBL" id="NEH95470.1"/>
    </source>
</evidence>
<feature type="region of interest" description="Disordered" evidence="9">
    <location>
        <begin position="301"/>
        <end position="337"/>
    </location>
</feature>
<proteinExistence type="inferred from homology"/>
<keyword evidence="11" id="KW-0966">Cell projection</keyword>
<accession>A0A6N9ZR72</accession>
<protein>
    <submittedName>
        <fullName evidence="11">Flagellar biosynthesis protein FliO</fullName>
    </submittedName>
</protein>
<dbReference type="RefSeq" id="WP_027667700.1">
    <property type="nucleotide sequence ID" value="NZ_WUEP01000036.1"/>
</dbReference>
<dbReference type="GO" id="GO:0005886">
    <property type="term" value="C:plasma membrane"/>
    <property type="evidence" value="ECO:0007669"/>
    <property type="project" value="UniProtKB-SubCell"/>
</dbReference>
<evidence type="ECO:0000256" key="10">
    <source>
        <dbReference type="SAM" id="Phobius"/>
    </source>
</evidence>
<evidence type="ECO:0000256" key="1">
    <source>
        <dbReference type="ARBA" id="ARBA00004117"/>
    </source>
</evidence>
<feature type="compositionally biased region" description="Low complexity" evidence="9">
    <location>
        <begin position="133"/>
        <end position="149"/>
    </location>
</feature>
<feature type="compositionally biased region" description="Pro residues" evidence="9">
    <location>
        <begin position="201"/>
        <end position="219"/>
    </location>
</feature>
<comment type="similarity">
    <text evidence="8">Belongs to the FliO/MopB family.</text>
</comment>
<evidence type="ECO:0000256" key="9">
    <source>
        <dbReference type="SAM" id="MobiDB-lite"/>
    </source>
</evidence>
<gene>
    <name evidence="11" type="ORF">GR206_31420</name>
</gene>
<feature type="transmembrane region" description="Helical" evidence="10">
    <location>
        <begin position="15"/>
        <end position="36"/>
    </location>
</feature>
<keyword evidence="11" id="KW-0969">Cilium</keyword>
<evidence type="ECO:0000256" key="3">
    <source>
        <dbReference type="ARBA" id="ARBA00022475"/>
    </source>
</evidence>
<reference evidence="11 12" key="1">
    <citation type="submission" date="2019-12" db="EMBL/GenBank/DDBJ databases">
        <title>Rhizobium genotypes associated with high levels of biological nitrogen fixation by grain legumes in a temperate-maritime cropping system.</title>
        <authorList>
            <person name="Maluk M."/>
            <person name="Francesc Ferrando Molina F."/>
            <person name="Lopez Del Egido L."/>
            <person name="Lafos M."/>
            <person name="Langarica-Fuentes A."/>
            <person name="Gebre Yohannes G."/>
            <person name="Young M.W."/>
            <person name="Martin P."/>
            <person name="Gantlett R."/>
            <person name="Kenicer G."/>
            <person name="Hawes C."/>
            <person name="Begg G.S."/>
            <person name="Quilliam R.S."/>
            <person name="Squire G.R."/>
            <person name="Poole P.S."/>
            <person name="Young P.W."/>
            <person name="Iannetta P.M."/>
            <person name="James E.K."/>
        </authorList>
    </citation>
    <scope>NUCLEOTIDE SEQUENCE [LARGE SCALE GENOMIC DNA]</scope>
    <source>
        <strain evidence="11 12">JHI2449</strain>
    </source>
</reference>
<dbReference type="InterPro" id="IPR022781">
    <property type="entry name" value="Flagellar_biosynth_FliO"/>
</dbReference>
<dbReference type="EMBL" id="WUEP01000036">
    <property type="protein sequence ID" value="NEH95470.1"/>
    <property type="molecule type" value="Genomic_DNA"/>
</dbReference>